<dbReference type="Proteomes" id="UP001165121">
    <property type="component" value="Unassembled WGS sequence"/>
</dbReference>
<name>A0A9W6UB86_9STRA</name>
<reference evidence="1" key="1">
    <citation type="submission" date="2023-04" db="EMBL/GenBank/DDBJ databases">
        <title>Phytophthora fragariaefolia NBRC 109709.</title>
        <authorList>
            <person name="Ichikawa N."/>
            <person name="Sato H."/>
            <person name="Tonouchi N."/>
        </authorList>
    </citation>
    <scope>NUCLEOTIDE SEQUENCE</scope>
    <source>
        <strain evidence="1">NBRC 109709</strain>
    </source>
</reference>
<accession>A0A9W6UB86</accession>
<protein>
    <submittedName>
        <fullName evidence="1">Unnamed protein product</fullName>
    </submittedName>
</protein>
<comment type="caution">
    <text evidence="1">The sequence shown here is derived from an EMBL/GenBank/DDBJ whole genome shotgun (WGS) entry which is preliminary data.</text>
</comment>
<organism evidence="1 2">
    <name type="scientific">Phytophthora fragariaefolia</name>
    <dbReference type="NCBI Taxonomy" id="1490495"/>
    <lineage>
        <taxon>Eukaryota</taxon>
        <taxon>Sar</taxon>
        <taxon>Stramenopiles</taxon>
        <taxon>Oomycota</taxon>
        <taxon>Peronosporomycetes</taxon>
        <taxon>Peronosporales</taxon>
        <taxon>Peronosporaceae</taxon>
        <taxon>Phytophthora</taxon>
    </lineage>
</organism>
<gene>
    <name evidence="1" type="ORF">Pfra01_000603500</name>
</gene>
<evidence type="ECO:0000313" key="2">
    <source>
        <dbReference type="Proteomes" id="UP001165121"/>
    </source>
</evidence>
<dbReference type="EMBL" id="BSXT01000497">
    <property type="protein sequence ID" value="GMF28790.1"/>
    <property type="molecule type" value="Genomic_DNA"/>
</dbReference>
<keyword evidence="2" id="KW-1185">Reference proteome</keyword>
<dbReference type="AlphaFoldDB" id="A0A9W6UB86"/>
<sequence length="126" mass="13870">MTRTCGSTVAIHEPGGCRWLNMSDAIDTTGSWKTRMMRKTCKEVDVSADNEATDGYRATTGVLEVGVGMVLGPHGLHVRSDVQHDKTRGSEIWKASELCDGAHFSTFLFERKLRPEQTLANSLANE</sequence>
<proteinExistence type="predicted"/>
<evidence type="ECO:0000313" key="1">
    <source>
        <dbReference type="EMBL" id="GMF28790.1"/>
    </source>
</evidence>